<dbReference type="CDD" id="cd04301">
    <property type="entry name" value="NAT_SF"/>
    <property type="match status" value="1"/>
</dbReference>
<dbReference type="EMBL" id="BSYJ01000001">
    <property type="protein sequence ID" value="GMG85760.1"/>
    <property type="molecule type" value="Genomic_DNA"/>
</dbReference>
<reference evidence="2 3" key="1">
    <citation type="submission" date="2023-04" db="EMBL/GenBank/DDBJ databases">
        <title>Marinobulbifer ophiurae gen. nov., sp. Nov., isolate from tissue of brittle star Ophioplocus japonicus.</title>
        <authorList>
            <person name="Kawano K."/>
            <person name="Sawayama S."/>
            <person name="Nakagawa S."/>
        </authorList>
    </citation>
    <scope>NUCLEOTIDE SEQUENCE [LARGE SCALE GENOMIC DNA]</scope>
    <source>
        <strain evidence="2 3">NKW57</strain>
    </source>
</reference>
<dbReference type="RefSeq" id="WP_285762290.1">
    <property type="nucleotide sequence ID" value="NZ_BSYJ01000001.1"/>
</dbReference>
<evidence type="ECO:0000313" key="2">
    <source>
        <dbReference type="EMBL" id="GMG85760.1"/>
    </source>
</evidence>
<evidence type="ECO:0000259" key="1">
    <source>
        <dbReference type="PROSITE" id="PS51186"/>
    </source>
</evidence>
<dbReference type="InterPro" id="IPR000182">
    <property type="entry name" value="GNAT_dom"/>
</dbReference>
<dbReference type="PROSITE" id="PS51186">
    <property type="entry name" value="GNAT"/>
    <property type="match status" value="1"/>
</dbReference>
<gene>
    <name evidence="2" type="ORF">MNKW57_00810</name>
</gene>
<feature type="domain" description="N-acetyltransferase" evidence="1">
    <location>
        <begin position="8"/>
        <end position="154"/>
    </location>
</feature>
<keyword evidence="3" id="KW-1185">Reference proteome</keyword>
<dbReference type="Pfam" id="PF13527">
    <property type="entry name" value="Acetyltransf_9"/>
    <property type="match status" value="1"/>
</dbReference>
<sequence>MSGEPDDVEIRQQQADDRHGIFHVNQAAFGRDFEGRLVERVLAEARPVVSLVAATPDEIVGHILFSPVMLPGYADLKLLALGPMSVMPSRQRSGIGAKLIERGLAECHRQGADGVVVLGYPEYYPRFGFAPAASFGLGCEFECPPEAFMALELLPGALAGKSGDVRYHPAFSAGG</sequence>
<proteinExistence type="predicted"/>
<organism evidence="2 3">
    <name type="scientific">Biformimicrobium ophioploci</name>
    <dbReference type="NCBI Taxonomy" id="3036711"/>
    <lineage>
        <taxon>Bacteria</taxon>
        <taxon>Pseudomonadati</taxon>
        <taxon>Pseudomonadota</taxon>
        <taxon>Gammaproteobacteria</taxon>
        <taxon>Cellvibrionales</taxon>
        <taxon>Microbulbiferaceae</taxon>
        <taxon>Biformimicrobium</taxon>
    </lineage>
</organism>
<accession>A0ABQ6LUK1</accession>
<dbReference type="SUPFAM" id="SSF55729">
    <property type="entry name" value="Acyl-CoA N-acyltransferases (Nat)"/>
    <property type="match status" value="1"/>
</dbReference>
<dbReference type="Proteomes" id="UP001224392">
    <property type="component" value="Unassembled WGS sequence"/>
</dbReference>
<protein>
    <submittedName>
        <fullName evidence="2">N-acetyltransferase</fullName>
    </submittedName>
</protein>
<comment type="caution">
    <text evidence="2">The sequence shown here is derived from an EMBL/GenBank/DDBJ whole genome shotgun (WGS) entry which is preliminary data.</text>
</comment>
<dbReference type="InterPro" id="IPR016181">
    <property type="entry name" value="Acyl_CoA_acyltransferase"/>
</dbReference>
<name>A0ABQ6LUK1_9GAMM</name>
<dbReference type="Gene3D" id="3.40.630.30">
    <property type="match status" value="1"/>
</dbReference>
<evidence type="ECO:0000313" key="3">
    <source>
        <dbReference type="Proteomes" id="UP001224392"/>
    </source>
</evidence>